<evidence type="ECO:0000313" key="1">
    <source>
        <dbReference type="EMBL" id="RPA73881.1"/>
    </source>
</evidence>
<accession>A0A3N4HPA9</accession>
<dbReference type="Gene3D" id="3.60.15.10">
    <property type="entry name" value="Ribonuclease Z/Hydroxyacylglutathione hydrolase-like"/>
    <property type="match status" value="1"/>
</dbReference>
<dbReference type="STRING" id="1160509.A0A3N4HPA9"/>
<organism evidence="1 2">
    <name type="scientific">Ascobolus immersus RN42</name>
    <dbReference type="NCBI Taxonomy" id="1160509"/>
    <lineage>
        <taxon>Eukaryota</taxon>
        <taxon>Fungi</taxon>
        <taxon>Dikarya</taxon>
        <taxon>Ascomycota</taxon>
        <taxon>Pezizomycotina</taxon>
        <taxon>Pezizomycetes</taxon>
        <taxon>Pezizales</taxon>
        <taxon>Ascobolaceae</taxon>
        <taxon>Ascobolus</taxon>
    </lineage>
</organism>
<sequence length="374" mass="41789">MKIQTSFYKYGPSSPHTSIFHPFTDLHSTTYIHNMHVHVHPINLDGSLLVSILPDATSSKPLFTFAVDPWLGESIHALHPIIWKIQHTAPLLIESLTQLPEIPSAIFLTSHLADHCSKPSLIDLPPSTPIYGPPAAIALVRSWNHFTDLHTYVHFSTENPTEATRIPLPGDYGTIEIVRLPAKYWYAQPHVHSFLSIRVIPTKTDTPPWHMIWAAHPPSPSILMPYLDHLWSVEKKKAGSSKVEATLVPRPSINVLMWTLQSLGLPKLLGGNLVPGLVGLEALMKVLNENNVKVERLIDIHDEDKKHTGWMGQFCQVLMADRSLSSVGGVDMWRVKEGGWKWEIDGGGWRGGEMSSWGCCAPREGQLGMRELKV</sequence>
<dbReference type="EMBL" id="ML119808">
    <property type="protein sequence ID" value="RPA73881.1"/>
    <property type="molecule type" value="Genomic_DNA"/>
</dbReference>
<dbReference type="AlphaFoldDB" id="A0A3N4HPA9"/>
<name>A0A3N4HPA9_ASCIM</name>
<dbReference type="InterPro" id="IPR036866">
    <property type="entry name" value="RibonucZ/Hydroxyglut_hydro"/>
</dbReference>
<dbReference type="Proteomes" id="UP000275078">
    <property type="component" value="Unassembled WGS sequence"/>
</dbReference>
<dbReference type="OrthoDB" id="332863at2759"/>
<keyword evidence="2" id="KW-1185">Reference proteome</keyword>
<evidence type="ECO:0000313" key="2">
    <source>
        <dbReference type="Proteomes" id="UP000275078"/>
    </source>
</evidence>
<proteinExistence type="predicted"/>
<reference evidence="1 2" key="1">
    <citation type="journal article" date="2018" name="Nat. Ecol. Evol.">
        <title>Pezizomycetes genomes reveal the molecular basis of ectomycorrhizal truffle lifestyle.</title>
        <authorList>
            <person name="Murat C."/>
            <person name="Payen T."/>
            <person name="Noel B."/>
            <person name="Kuo A."/>
            <person name="Morin E."/>
            <person name="Chen J."/>
            <person name="Kohler A."/>
            <person name="Krizsan K."/>
            <person name="Balestrini R."/>
            <person name="Da Silva C."/>
            <person name="Montanini B."/>
            <person name="Hainaut M."/>
            <person name="Levati E."/>
            <person name="Barry K.W."/>
            <person name="Belfiori B."/>
            <person name="Cichocki N."/>
            <person name="Clum A."/>
            <person name="Dockter R.B."/>
            <person name="Fauchery L."/>
            <person name="Guy J."/>
            <person name="Iotti M."/>
            <person name="Le Tacon F."/>
            <person name="Lindquist E.A."/>
            <person name="Lipzen A."/>
            <person name="Malagnac F."/>
            <person name="Mello A."/>
            <person name="Molinier V."/>
            <person name="Miyauchi S."/>
            <person name="Poulain J."/>
            <person name="Riccioni C."/>
            <person name="Rubini A."/>
            <person name="Sitrit Y."/>
            <person name="Splivallo R."/>
            <person name="Traeger S."/>
            <person name="Wang M."/>
            <person name="Zifcakova L."/>
            <person name="Wipf D."/>
            <person name="Zambonelli A."/>
            <person name="Paolocci F."/>
            <person name="Nowrousian M."/>
            <person name="Ottonello S."/>
            <person name="Baldrian P."/>
            <person name="Spatafora J.W."/>
            <person name="Henrissat B."/>
            <person name="Nagy L.G."/>
            <person name="Aury J.M."/>
            <person name="Wincker P."/>
            <person name="Grigoriev I.V."/>
            <person name="Bonfante P."/>
            <person name="Martin F.M."/>
        </authorList>
    </citation>
    <scope>NUCLEOTIDE SEQUENCE [LARGE SCALE GENOMIC DNA]</scope>
    <source>
        <strain evidence="1 2">RN42</strain>
    </source>
</reference>
<protein>
    <recommendedName>
        <fullName evidence="3">Metallo-beta-lactamase domain-containing protein</fullName>
    </recommendedName>
</protein>
<gene>
    <name evidence="1" type="ORF">BJ508DRAFT_44872</name>
</gene>
<evidence type="ECO:0008006" key="3">
    <source>
        <dbReference type="Google" id="ProtNLM"/>
    </source>
</evidence>